<accession>A0A367FQS2</accession>
<sequence>MTENGRGLLLAYQLSEGHCAAYVTSLLTTGTPGKAVGFALPTPTGLRSPLPSLPDLRPGLARLREWTWRHPTPGTGTEGSAPGTA</sequence>
<proteinExistence type="predicted"/>
<keyword evidence="2" id="KW-1185">Reference proteome</keyword>
<name>A0A367FQS2_9ACTN</name>
<dbReference type="RefSeq" id="WP_114027360.1">
    <property type="nucleotide sequence ID" value="NZ_QOIL01000002.1"/>
</dbReference>
<evidence type="ECO:0000313" key="1">
    <source>
        <dbReference type="EMBL" id="RCG32728.1"/>
    </source>
</evidence>
<protein>
    <submittedName>
        <fullName evidence="1">Uncharacterized protein</fullName>
    </submittedName>
</protein>
<organism evidence="1 2">
    <name type="scientific">Sphaerisporangium album</name>
    <dbReference type="NCBI Taxonomy" id="509200"/>
    <lineage>
        <taxon>Bacteria</taxon>
        <taxon>Bacillati</taxon>
        <taxon>Actinomycetota</taxon>
        <taxon>Actinomycetes</taxon>
        <taxon>Streptosporangiales</taxon>
        <taxon>Streptosporangiaceae</taxon>
        <taxon>Sphaerisporangium</taxon>
    </lineage>
</organism>
<dbReference type="Proteomes" id="UP000253094">
    <property type="component" value="Unassembled WGS sequence"/>
</dbReference>
<gene>
    <name evidence="1" type="ORF">DQ384_04415</name>
</gene>
<evidence type="ECO:0000313" key="2">
    <source>
        <dbReference type="Proteomes" id="UP000253094"/>
    </source>
</evidence>
<dbReference type="EMBL" id="QOIL01000002">
    <property type="protein sequence ID" value="RCG32728.1"/>
    <property type="molecule type" value="Genomic_DNA"/>
</dbReference>
<dbReference type="AlphaFoldDB" id="A0A367FQS2"/>
<reference evidence="1 2" key="1">
    <citation type="submission" date="2018-06" db="EMBL/GenBank/DDBJ databases">
        <title>Sphaerisporangium craniellae sp. nov., isolated from a marine sponge in the South China Sea.</title>
        <authorList>
            <person name="Li L."/>
        </authorList>
    </citation>
    <scope>NUCLEOTIDE SEQUENCE [LARGE SCALE GENOMIC DNA]</scope>
    <source>
        <strain evidence="1 2">CCTCC AA 208026</strain>
    </source>
</reference>
<comment type="caution">
    <text evidence="1">The sequence shown here is derived from an EMBL/GenBank/DDBJ whole genome shotgun (WGS) entry which is preliminary data.</text>
</comment>